<dbReference type="AlphaFoldDB" id="A0A1E3IDJ0"/>
<feature type="transmembrane region" description="Helical" evidence="2">
    <location>
        <begin position="143"/>
        <end position="163"/>
    </location>
</feature>
<dbReference type="InterPro" id="IPR001388">
    <property type="entry name" value="Synaptobrevin-like"/>
</dbReference>
<dbReference type="KEGG" id="cdep:91086788"/>
<keyword evidence="2" id="KW-0812">Transmembrane</keyword>
<feature type="compositionally biased region" description="Basic and acidic residues" evidence="1">
    <location>
        <begin position="70"/>
        <end position="80"/>
    </location>
</feature>
<keyword evidence="2" id="KW-1133">Transmembrane helix</keyword>
<dbReference type="VEuPathDB" id="FungiDB:L203_03940"/>
<dbReference type="EMBL" id="CP143786">
    <property type="protein sequence ID" value="WVN87397.1"/>
    <property type="molecule type" value="Genomic_DNA"/>
</dbReference>
<reference evidence="3" key="1">
    <citation type="submission" date="2016-06" db="EMBL/GenBank/DDBJ databases">
        <authorList>
            <person name="Cuomo C."/>
            <person name="Litvintseva A."/>
            <person name="Heitman J."/>
            <person name="Chen Y."/>
            <person name="Sun S."/>
            <person name="Springer D."/>
            <person name="Dromer F."/>
            <person name="Young S."/>
            <person name="Zeng Q."/>
            <person name="Chapman S."/>
            <person name="Gujja S."/>
            <person name="Saif S."/>
            <person name="Birren B."/>
        </authorList>
    </citation>
    <scope>NUCLEOTIDE SEQUENCE</scope>
    <source>
        <strain evidence="3">CBS 7841</strain>
    </source>
</reference>
<keyword evidence="4" id="KW-1185">Reference proteome</keyword>
<dbReference type="OrthoDB" id="190375at2759"/>
<reference evidence="3" key="2">
    <citation type="journal article" date="2022" name="Elife">
        <title>Obligate sexual reproduction of a homothallic fungus closely related to the Cryptococcus pathogenic species complex.</title>
        <authorList>
            <person name="Passer A.R."/>
            <person name="Clancey S.A."/>
            <person name="Shea T."/>
            <person name="David-Palma M."/>
            <person name="Averette A.F."/>
            <person name="Boekhout T."/>
            <person name="Porcel B.M."/>
            <person name="Nowrousian M."/>
            <person name="Cuomo C.A."/>
            <person name="Sun S."/>
            <person name="Heitman J."/>
            <person name="Coelho M.A."/>
        </authorList>
    </citation>
    <scope>NUCLEOTIDE SEQUENCE</scope>
    <source>
        <strain evidence="3">CBS 7841</strain>
    </source>
</reference>
<dbReference type="GO" id="GO:0016192">
    <property type="term" value="P:vesicle-mediated transport"/>
    <property type="evidence" value="ECO:0007669"/>
    <property type="project" value="InterPro"/>
</dbReference>
<evidence type="ECO:0000313" key="3">
    <source>
        <dbReference type="EMBL" id="WVN87397.1"/>
    </source>
</evidence>
<dbReference type="InterPro" id="IPR042855">
    <property type="entry name" value="V_SNARE_CC"/>
</dbReference>
<reference evidence="3" key="3">
    <citation type="submission" date="2024-01" db="EMBL/GenBank/DDBJ databases">
        <authorList>
            <person name="Coelho M.A."/>
            <person name="David-Palma M."/>
            <person name="Shea T."/>
            <person name="Sun S."/>
            <person name="Cuomo C.A."/>
            <person name="Heitman J."/>
        </authorList>
    </citation>
    <scope>NUCLEOTIDE SEQUENCE</scope>
    <source>
        <strain evidence="3">CBS 7841</strain>
    </source>
</reference>
<feature type="region of interest" description="Disordered" evidence="1">
    <location>
        <begin position="1"/>
        <end position="80"/>
    </location>
</feature>
<dbReference type="PROSITE" id="PS50892">
    <property type="entry name" value="V_SNARE"/>
    <property type="match status" value="1"/>
</dbReference>
<evidence type="ECO:0000256" key="1">
    <source>
        <dbReference type="SAM" id="MobiDB-lite"/>
    </source>
</evidence>
<dbReference type="InterPro" id="IPR016444">
    <property type="entry name" value="Synaptobrevin/VAMP"/>
</dbReference>
<dbReference type="PANTHER" id="PTHR45701">
    <property type="entry name" value="SYNAPTOBREVIN FAMILY MEMBER"/>
    <property type="match status" value="1"/>
</dbReference>
<dbReference type="RefSeq" id="XP_066068097.1">
    <property type="nucleotide sequence ID" value="XM_066212000.1"/>
</dbReference>
<dbReference type="GeneID" id="91086788"/>
<sequence length="167" mass="18577">MSLSHKVELLSEPYEPAPQVQSYSGRPLSGNLAKDAVPKSQPQIQSYSGLLPAGNLTKDEFPRSQPQSAPEEKNPQKQKIDNINIQLQETKDALQDNIQSLIERGERIEHLEEHSQKLGVSAKTFKTQAAQTRRKFWWKNKKWTIALIVLGIIIVAGIIGGAVKGSK</sequence>
<evidence type="ECO:0000313" key="4">
    <source>
        <dbReference type="Proteomes" id="UP000094043"/>
    </source>
</evidence>
<dbReference type="Gene3D" id="1.20.5.110">
    <property type="match status" value="1"/>
</dbReference>
<dbReference type="PRINTS" id="PR00219">
    <property type="entry name" value="SYNAPTOBREVN"/>
</dbReference>
<name>A0A1E3IDJ0_9TREE</name>
<dbReference type="Pfam" id="PF00957">
    <property type="entry name" value="Synaptobrevin"/>
    <property type="match status" value="1"/>
</dbReference>
<dbReference type="SUPFAM" id="SSF58038">
    <property type="entry name" value="SNARE fusion complex"/>
    <property type="match status" value="1"/>
</dbReference>
<gene>
    <name evidence="3" type="ORF">L203_102576</name>
</gene>
<protein>
    <submittedName>
        <fullName evidence="3">Uncharacterized protein</fullName>
    </submittedName>
</protein>
<organism evidence="3 4">
    <name type="scientific">Cryptococcus depauperatus CBS 7841</name>
    <dbReference type="NCBI Taxonomy" id="1295531"/>
    <lineage>
        <taxon>Eukaryota</taxon>
        <taxon>Fungi</taxon>
        <taxon>Dikarya</taxon>
        <taxon>Basidiomycota</taxon>
        <taxon>Agaricomycotina</taxon>
        <taxon>Tremellomycetes</taxon>
        <taxon>Tremellales</taxon>
        <taxon>Cryptococcaceae</taxon>
        <taxon>Cryptococcus</taxon>
    </lineage>
</organism>
<accession>A0A1E3IDJ0</accession>
<proteinExistence type="predicted"/>
<dbReference type="GO" id="GO:0016020">
    <property type="term" value="C:membrane"/>
    <property type="evidence" value="ECO:0007669"/>
    <property type="project" value="InterPro"/>
</dbReference>
<keyword evidence="2" id="KW-0472">Membrane</keyword>
<dbReference type="CDD" id="cd15843">
    <property type="entry name" value="R-SNARE"/>
    <property type="match status" value="1"/>
</dbReference>
<dbReference type="Proteomes" id="UP000094043">
    <property type="component" value="Chromosome 3"/>
</dbReference>
<evidence type="ECO:0000256" key="2">
    <source>
        <dbReference type="SAM" id="Phobius"/>
    </source>
</evidence>